<dbReference type="OrthoDB" id="1034557at2759"/>
<dbReference type="EMBL" id="UYRU01090003">
    <property type="protein sequence ID" value="VDN37014.1"/>
    <property type="molecule type" value="Genomic_DNA"/>
</dbReference>
<accession>A0A3P7N3S5</accession>
<dbReference type="AlphaFoldDB" id="A0A3P7N3S5"/>
<evidence type="ECO:0000313" key="2">
    <source>
        <dbReference type="Proteomes" id="UP000281553"/>
    </source>
</evidence>
<proteinExistence type="predicted"/>
<dbReference type="Proteomes" id="UP000281553">
    <property type="component" value="Unassembled WGS sequence"/>
</dbReference>
<organism evidence="1 2">
    <name type="scientific">Dibothriocephalus latus</name>
    <name type="common">Fish tapeworm</name>
    <name type="synonym">Diphyllobothrium latum</name>
    <dbReference type="NCBI Taxonomy" id="60516"/>
    <lineage>
        <taxon>Eukaryota</taxon>
        <taxon>Metazoa</taxon>
        <taxon>Spiralia</taxon>
        <taxon>Lophotrochozoa</taxon>
        <taxon>Platyhelminthes</taxon>
        <taxon>Cestoda</taxon>
        <taxon>Eucestoda</taxon>
        <taxon>Diphyllobothriidea</taxon>
        <taxon>Diphyllobothriidae</taxon>
        <taxon>Dibothriocephalus</taxon>
    </lineage>
</organism>
<reference evidence="1 2" key="1">
    <citation type="submission" date="2018-11" db="EMBL/GenBank/DDBJ databases">
        <authorList>
            <consortium name="Pathogen Informatics"/>
        </authorList>
    </citation>
    <scope>NUCLEOTIDE SEQUENCE [LARGE SCALE GENOMIC DNA]</scope>
</reference>
<name>A0A3P7N3S5_DIBLA</name>
<keyword evidence="2" id="KW-1185">Reference proteome</keyword>
<evidence type="ECO:0000313" key="1">
    <source>
        <dbReference type="EMBL" id="VDN37014.1"/>
    </source>
</evidence>
<gene>
    <name evidence="1" type="ORF">DILT_LOCUS17199</name>
</gene>
<sequence>MPPKVNYATDATTPALATPCYDFIDIANLAPSNPACAWCDSHDYLHQLDLPAYLISPCYHCRESLAREAKISPEDLLDLHLQYGPKFA</sequence>
<protein>
    <submittedName>
        <fullName evidence="1">Uncharacterized protein</fullName>
    </submittedName>
</protein>